<comment type="caution">
    <text evidence="14">The sequence shown here is derived from an EMBL/GenBank/DDBJ whole genome shotgun (WGS) entry which is preliminary data.</text>
</comment>
<evidence type="ECO:0000256" key="12">
    <source>
        <dbReference type="ARBA" id="ARBA00023288"/>
    </source>
</evidence>
<evidence type="ECO:0000256" key="6">
    <source>
        <dbReference type="ARBA" id="ARBA00022729"/>
    </source>
</evidence>
<sequence length="209" mass="23602">MPHSPNAYPQHTARHFFARTKQLLILLGVSLYLGGCSLTPTKQPDLQSKDELYTLDSWRASGKLGTRYKGKNQSAFFSWTQTGDDYTIHLYGPLGQGSVYLYKEGNSFRIESKDLNEHAASPEQLLQRTTGLQLPVSNLAYWLRGIPATSISADKTQHNEDGDLSALQQEGWEITYRSYMPAYGLNMPEKIIAKRKDIKLTVSIKSWDI</sequence>
<dbReference type="InterPro" id="IPR029046">
    <property type="entry name" value="LolA/LolB/LppX"/>
</dbReference>
<dbReference type="GO" id="GO:0009279">
    <property type="term" value="C:cell outer membrane"/>
    <property type="evidence" value="ECO:0007669"/>
    <property type="project" value="UniProtKB-SubCell"/>
</dbReference>
<dbReference type="GO" id="GO:0015031">
    <property type="term" value="P:protein transport"/>
    <property type="evidence" value="ECO:0007669"/>
    <property type="project" value="UniProtKB-KW"/>
</dbReference>
<reference evidence="14" key="1">
    <citation type="submission" date="2023-07" db="EMBL/GenBank/DDBJ databases">
        <title>Genome content predicts the carbon catabolic preferences of heterotrophic bacteria.</title>
        <authorList>
            <person name="Gralka M."/>
        </authorList>
    </citation>
    <scope>NUCLEOTIDE SEQUENCE</scope>
    <source>
        <strain evidence="14">I3M17_2</strain>
    </source>
</reference>
<keyword evidence="10 13" id="KW-0143">Chaperone</keyword>
<dbReference type="EMBL" id="JAUOPB010000002">
    <property type="protein sequence ID" value="MDO6421384.1"/>
    <property type="molecule type" value="Genomic_DNA"/>
</dbReference>
<keyword evidence="7 13" id="KW-0653">Protein transport</keyword>
<keyword evidence="8 13" id="KW-0472">Membrane</keyword>
<comment type="function">
    <text evidence="13">Plays a critical role in the incorporation of lipoproteins in the outer membrane after they are released by the LolA protein.</text>
</comment>
<name>A0AAW7X4T1_9GAMM</name>
<keyword evidence="11 13" id="KW-0998">Cell outer membrane</keyword>
<dbReference type="CDD" id="cd16326">
    <property type="entry name" value="LolB"/>
    <property type="match status" value="1"/>
</dbReference>
<dbReference type="Proteomes" id="UP001169760">
    <property type="component" value="Unassembled WGS sequence"/>
</dbReference>
<proteinExistence type="inferred from homology"/>
<comment type="subunit">
    <text evidence="3 13">Monomer.</text>
</comment>
<protein>
    <recommendedName>
        <fullName evidence="4 13">Outer-membrane lipoprotein LolB</fullName>
    </recommendedName>
</protein>
<keyword evidence="9" id="KW-0564">Palmitate</keyword>
<accession>A0AAW7X4T1</accession>
<evidence type="ECO:0000313" key="14">
    <source>
        <dbReference type="EMBL" id="MDO6421384.1"/>
    </source>
</evidence>
<dbReference type="Pfam" id="PF03550">
    <property type="entry name" value="LolB"/>
    <property type="match status" value="1"/>
</dbReference>
<evidence type="ECO:0000256" key="1">
    <source>
        <dbReference type="ARBA" id="ARBA00004459"/>
    </source>
</evidence>
<keyword evidence="12 14" id="KW-0449">Lipoprotein</keyword>
<dbReference type="NCBIfam" id="TIGR00548">
    <property type="entry name" value="lolB"/>
    <property type="match status" value="1"/>
</dbReference>
<evidence type="ECO:0000256" key="13">
    <source>
        <dbReference type="HAMAP-Rule" id="MF_00233"/>
    </source>
</evidence>
<dbReference type="GO" id="GO:0044874">
    <property type="term" value="P:lipoprotein localization to outer membrane"/>
    <property type="evidence" value="ECO:0007669"/>
    <property type="project" value="UniProtKB-UniRule"/>
</dbReference>
<keyword evidence="5 13" id="KW-0813">Transport</keyword>
<dbReference type="HAMAP" id="MF_00233">
    <property type="entry name" value="LolB"/>
    <property type="match status" value="1"/>
</dbReference>
<keyword evidence="6" id="KW-0732">Signal</keyword>
<comment type="similarity">
    <text evidence="2 13">Belongs to the LolB family.</text>
</comment>
<evidence type="ECO:0000256" key="3">
    <source>
        <dbReference type="ARBA" id="ARBA00011245"/>
    </source>
</evidence>
<evidence type="ECO:0000256" key="9">
    <source>
        <dbReference type="ARBA" id="ARBA00023139"/>
    </source>
</evidence>
<evidence type="ECO:0000256" key="10">
    <source>
        <dbReference type="ARBA" id="ARBA00023186"/>
    </source>
</evidence>
<evidence type="ECO:0000256" key="2">
    <source>
        <dbReference type="ARBA" id="ARBA00009696"/>
    </source>
</evidence>
<organism evidence="14 15">
    <name type="scientific">Saccharophagus degradans</name>
    <dbReference type="NCBI Taxonomy" id="86304"/>
    <lineage>
        <taxon>Bacteria</taxon>
        <taxon>Pseudomonadati</taxon>
        <taxon>Pseudomonadota</taxon>
        <taxon>Gammaproteobacteria</taxon>
        <taxon>Cellvibrionales</taxon>
        <taxon>Cellvibrionaceae</taxon>
        <taxon>Saccharophagus</taxon>
    </lineage>
</organism>
<dbReference type="RefSeq" id="WP_303490815.1">
    <property type="nucleotide sequence ID" value="NZ_JAUOPB010000002.1"/>
</dbReference>
<dbReference type="InterPro" id="IPR004565">
    <property type="entry name" value="OM_lipoprot_LolB"/>
</dbReference>
<comment type="subcellular location">
    <subcellularLocation>
        <location evidence="1">Cell outer membrane</location>
        <topology evidence="1">Lipid-anchor</topology>
    </subcellularLocation>
</comment>
<dbReference type="Gene3D" id="2.50.20.10">
    <property type="entry name" value="Lipoprotein localisation LolA/LolB/LppX"/>
    <property type="match status" value="1"/>
</dbReference>
<evidence type="ECO:0000256" key="7">
    <source>
        <dbReference type="ARBA" id="ARBA00022927"/>
    </source>
</evidence>
<evidence type="ECO:0000256" key="4">
    <source>
        <dbReference type="ARBA" id="ARBA00016202"/>
    </source>
</evidence>
<evidence type="ECO:0000256" key="11">
    <source>
        <dbReference type="ARBA" id="ARBA00023237"/>
    </source>
</evidence>
<evidence type="ECO:0000313" key="15">
    <source>
        <dbReference type="Proteomes" id="UP001169760"/>
    </source>
</evidence>
<dbReference type="AlphaFoldDB" id="A0AAW7X4T1"/>
<dbReference type="SUPFAM" id="SSF89392">
    <property type="entry name" value="Prokaryotic lipoproteins and lipoprotein localization factors"/>
    <property type="match status" value="1"/>
</dbReference>
<evidence type="ECO:0000256" key="5">
    <source>
        <dbReference type="ARBA" id="ARBA00022448"/>
    </source>
</evidence>
<gene>
    <name evidence="13 14" type="primary">lolB</name>
    <name evidence="14" type="ORF">Q4521_02765</name>
</gene>
<evidence type="ECO:0000256" key="8">
    <source>
        <dbReference type="ARBA" id="ARBA00023136"/>
    </source>
</evidence>